<dbReference type="SUPFAM" id="SSF51182">
    <property type="entry name" value="RmlC-like cupins"/>
    <property type="match status" value="1"/>
</dbReference>
<evidence type="ECO:0000259" key="2">
    <source>
        <dbReference type="Pfam" id="PF07883"/>
    </source>
</evidence>
<evidence type="ECO:0000313" key="3">
    <source>
        <dbReference type="EMBL" id="SMP70419.1"/>
    </source>
</evidence>
<dbReference type="AlphaFoldDB" id="A0AA46AKG5"/>
<dbReference type="Pfam" id="PF07883">
    <property type="entry name" value="Cupin_2"/>
    <property type="match status" value="1"/>
</dbReference>
<dbReference type="PANTHER" id="PTHR35848:SF6">
    <property type="entry name" value="CUPIN TYPE-2 DOMAIN-CONTAINING PROTEIN"/>
    <property type="match status" value="1"/>
</dbReference>
<proteinExistence type="predicted"/>
<evidence type="ECO:0000313" key="4">
    <source>
        <dbReference type="Proteomes" id="UP001158066"/>
    </source>
</evidence>
<dbReference type="InterPro" id="IPR013096">
    <property type="entry name" value="Cupin_2"/>
</dbReference>
<dbReference type="InterPro" id="IPR051610">
    <property type="entry name" value="GPI/OXD"/>
</dbReference>
<comment type="caution">
    <text evidence="3">The sequence shown here is derived from an EMBL/GenBank/DDBJ whole genome shotgun (WGS) entry which is preliminary data.</text>
</comment>
<dbReference type="GO" id="GO:0046872">
    <property type="term" value="F:metal ion binding"/>
    <property type="evidence" value="ECO:0007669"/>
    <property type="project" value="UniProtKB-KW"/>
</dbReference>
<organism evidence="3 4">
    <name type="scientific">Anoxynatronum buryatiense</name>
    <dbReference type="NCBI Taxonomy" id="489973"/>
    <lineage>
        <taxon>Bacteria</taxon>
        <taxon>Bacillati</taxon>
        <taxon>Bacillota</taxon>
        <taxon>Clostridia</taxon>
        <taxon>Eubacteriales</taxon>
        <taxon>Clostridiaceae</taxon>
        <taxon>Anoxynatronum</taxon>
    </lineage>
</organism>
<keyword evidence="4" id="KW-1185">Reference proteome</keyword>
<dbReference type="Proteomes" id="UP001158066">
    <property type="component" value="Unassembled WGS sequence"/>
</dbReference>
<reference evidence="3" key="1">
    <citation type="submission" date="2017-05" db="EMBL/GenBank/DDBJ databases">
        <authorList>
            <person name="Varghese N."/>
            <person name="Submissions S."/>
        </authorList>
    </citation>
    <scope>NUCLEOTIDE SEQUENCE</scope>
    <source>
        <strain evidence="3">Su22</strain>
    </source>
</reference>
<dbReference type="InterPro" id="IPR014710">
    <property type="entry name" value="RmlC-like_jellyroll"/>
</dbReference>
<accession>A0AA46AKG5</accession>
<sequence length="115" mass="12822">MIVGHTQQLEKKTVTHPEAKNAAMQVLISPEEGWQGHVMRVFEVAPGGFTPRHQHPWPHINYIIRGNATLHLNGSDHPLSPGSYAYVPAGALHQFQNTGEEPFEFICIVPEEGHQ</sequence>
<dbReference type="InterPro" id="IPR011051">
    <property type="entry name" value="RmlC_Cupin_sf"/>
</dbReference>
<dbReference type="Gene3D" id="2.60.120.10">
    <property type="entry name" value="Jelly Rolls"/>
    <property type="match status" value="1"/>
</dbReference>
<gene>
    <name evidence="3" type="ORF">SAMN06296020_12031</name>
</gene>
<dbReference type="RefSeq" id="WP_283410743.1">
    <property type="nucleotide sequence ID" value="NZ_FXUF01000020.1"/>
</dbReference>
<dbReference type="CDD" id="cd02222">
    <property type="entry name" value="cupin_TM1459-like"/>
    <property type="match status" value="1"/>
</dbReference>
<name>A0AA46AKG5_9CLOT</name>
<dbReference type="EMBL" id="FXUF01000020">
    <property type="protein sequence ID" value="SMP70419.1"/>
    <property type="molecule type" value="Genomic_DNA"/>
</dbReference>
<dbReference type="PANTHER" id="PTHR35848">
    <property type="entry name" value="OXALATE-BINDING PROTEIN"/>
    <property type="match status" value="1"/>
</dbReference>
<feature type="domain" description="Cupin type-2" evidence="2">
    <location>
        <begin position="41"/>
        <end position="109"/>
    </location>
</feature>
<protein>
    <submittedName>
        <fullName evidence="3">Cupin domain protein</fullName>
    </submittedName>
</protein>
<keyword evidence="1" id="KW-0479">Metal-binding</keyword>
<evidence type="ECO:0000256" key="1">
    <source>
        <dbReference type="ARBA" id="ARBA00022723"/>
    </source>
</evidence>